<keyword evidence="3" id="KW-1185">Reference proteome</keyword>
<proteinExistence type="predicted"/>
<dbReference type="EMBL" id="JAHXZJ010000001">
    <property type="protein sequence ID" value="KAH0566903.1"/>
    <property type="molecule type" value="Genomic_DNA"/>
</dbReference>
<comment type="caution">
    <text evidence="2">The sequence shown here is derived from an EMBL/GenBank/DDBJ whole genome shotgun (WGS) entry which is preliminary data.</text>
</comment>
<evidence type="ECO:0000313" key="3">
    <source>
        <dbReference type="Proteomes" id="UP000826195"/>
    </source>
</evidence>
<protein>
    <submittedName>
        <fullName evidence="2">Uncharacterized protein</fullName>
    </submittedName>
</protein>
<keyword evidence="1" id="KW-1133">Transmembrane helix</keyword>
<dbReference type="AlphaFoldDB" id="A0AAV7J5D1"/>
<keyword evidence="1" id="KW-0472">Membrane</keyword>
<feature type="transmembrane region" description="Helical" evidence="1">
    <location>
        <begin position="89"/>
        <end position="107"/>
    </location>
</feature>
<accession>A0AAV7J5D1</accession>
<sequence>MYACLAMPLTAIIGVERSLGIFPRSVVARANEPVHPWNFGAHSIKRKAPAEARFELALDPDDVCTVNLFLVASNQAPGEFLYTSHSASSSYVVVVVVVVIAAAAVGFKFK</sequence>
<evidence type="ECO:0000256" key="1">
    <source>
        <dbReference type="SAM" id="Phobius"/>
    </source>
</evidence>
<gene>
    <name evidence="2" type="ORF">KQX54_005308</name>
</gene>
<evidence type="ECO:0000313" key="2">
    <source>
        <dbReference type="EMBL" id="KAH0566903.1"/>
    </source>
</evidence>
<dbReference type="Proteomes" id="UP000826195">
    <property type="component" value="Unassembled WGS sequence"/>
</dbReference>
<keyword evidence="1" id="KW-0812">Transmembrane</keyword>
<organism evidence="2 3">
    <name type="scientific">Cotesia glomerata</name>
    <name type="common">Lepidopteran parasitic wasp</name>
    <name type="synonym">Apanteles glomeratus</name>
    <dbReference type="NCBI Taxonomy" id="32391"/>
    <lineage>
        <taxon>Eukaryota</taxon>
        <taxon>Metazoa</taxon>
        <taxon>Ecdysozoa</taxon>
        <taxon>Arthropoda</taxon>
        <taxon>Hexapoda</taxon>
        <taxon>Insecta</taxon>
        <taxon>Pterygota</taxon>
        <taxon>Neoptera</taxon>
        <taxon>Endopterygota</taxon>
        <taxon>Hymenoptera</taxon>
        <taxon>Apocrita</taxon>
        <taxon>Ichneumonoidea</taxon>
        <taxon>Braconidae</taxon>
        <taxon>Microgastrinae</taxon>
        <taxon>Cotesia</taxon>
    </lineage>
</organism>
<reference evidence="2 3" key="1">
    <citation type="journal article" date="2021" name="J. Hered.">
        <title>A chromosome-level genome assembly of the parasitoid wasp, Cotesia glomerata (Hymenoptera: Braconidae).</title>
        <authorList>
            <person name="Pinto B.J."/>
            <person name="Weis J.J."/>
            <person name="Gamble T."/>
            <person name="Ode P.J."/>
            <person name="Paul R."/>
            <person name="Zaspel J.M."/>
        </authorList>
    </citation>
    <scope>NUCLEOTIDE SEQUENCE [LARGE SCALE GENOMIC DNA]</scope>
    <source>
        <strain evidence="2">CgM1</strain>
    </source>
</reference>
<name>A0AAV7J5D1_COTGL</name>